<dbReference type="RefSeq" id="WP_064628426.1">
    <property type="nucleotide sequence ID" value="NZ_LQYE01000004.1"/>
</dbReference>
<keyword evidence="3 8" id="KW-0812">Transmembrane</keyword>
<evidence type="ECO:0000313" key="11">
    <source>
        <dbReference type="Proteomes" id="UP000186919"/>
    </source>
</evidence>
<dbReference type="Proteomes" id="UP000186919">
    <property type="component" value="Unassembled WGS sequence"/>
</dbReference>
<dbReference type="GO" id="GO:0005249">
    <property type="term" value="F:voltage-gated potassium channel activity"/>
    <property type="evidence" value="ECO:0007669"/>
    <property type="project" value="InterPro"/>
</dbReference>
<evidence type="ECO:0000256" key="3">
    <source>
        <dbReference type="ARBA" id="ARBA00022692"/>
    </source>
</evidence>
<dbReference type="PANTHER" id="PTHR11537:SF254">
    <property type="entry name" value="POTASSIUM VOLTAGE-GATED CHANNEL PROTEIN SHAB"/>
    <property type="match status" value="1"/>
</dbReference>
<dbReference type="Gene3D" id="1.10.287.70">
    <property type="match status" value="1"/>
</dbReference>
<evidence type="ECO:0000256" key="5">
    <source>
        <dbReference type="ARBA" id="ARBA00023065"/>
    </source>
</evidence>
<protein>
    <submittedName>
        <fullName evidence="10">Ion transporter</fullName>
    </submittedName>
</protein>
<dbReference type="Gene3D" id="1.20.5.110">
    <property type="match status" value="1"/>
</dbReference>
<proteinExistence type="predicted"/>
<dbReference type="SUPFAM" id="SSF81324">
    <property type="entry name" value="Voltage-gated potassium channels"/>
    <property type="match status" value="1"/>
</dbReference>
<name>A0A179VF20_9MYCO</name>
<feature type="transmembrane region" description="Helical" evidence="8">
    <location>
        <begin position="114"/>
        <end position="134"/>
    </location>
</feature>
<gene>
    <name evidence="10" type="ORF">AWB85_19675</name>
</gene>
<accession>A0A179VF20</accession>
<feature type="transmembrane region" description="Helical" evidence="8">
    <location>
        <begin position="176"/>
        <end position="200"/>
    </location>
</feature>
<dbReference type="GO" id="GO:0001508">
    <property type="term" value="P:action potential"/>
    <property type="evidence" value="ECO:0007669"/>
    <property type="project" value="TreeGrafter"/>
</dbReference>
<keyword evidence="2" id="KW-0813">Transport</keyword>
<evidence type="ECO:0000256" key="2">
    <source>
        <dbReference type="ARBA" id="ARBA00022448"/>
    </source>
</evidence>
<keyword evidence="4 8" id="KW-1133">Transmembrane helix</keyword>
<comment type="caution">
    <text evidence="10">The sequence shown here is derived from an EMBL/GenBank/DDBJ whole genome shotgun (WGS) entry which is preliminary data.</text>
</comment>
<keyword evidence="6 8" id="KW-0472">Membrane</keyword>
<evidence type="ECO:0000256" key="7">
    <source>
        <dbReference type="ARBA" id="ARBA00023303"/>
    </source>
</evidence>
<sequence length="246" mass="26896">MPTALARWERRTEWPLAGVACCFLAAYSVQVLAQPVGIFAETTEAVILASWAAFGADFVVRLCLAERRGRWVLRHLHELAIIALPVLRPLRLLRLVTLVAVLQRAVGGAVHGRIVTYTATTTSLLIYVASLAMLDAERGQGGRIQTFPDALWWAVTTITTVGYGDYTPATPTGRCVAVALMLGGIGLIGVVTATLASWIVRRVSEEEDAQLATKAQIHDLLREVRDLREQVRDLEGSLLGEQSRTR</sequence>
<dbReference type="EMBL" id="LQYE01000004">
    <property type="protein sequence ID" value="OAT69613.1"/>
    <property type="molecule type" value="Genomic_DNA"/>
</dbReference>
<comment type="subcellular location">
    <subcellularLocation>
        <location evidence="1">Membrane</location>
        <topology evidence="1">Multi-pass membrane protein</topology>
    </subcellularLocation>
</comment>
<evidence type="ECO:0000256" key="1">
    <source>
        <dbReference type="ARBA" id="ARBA00004141"/>
    </source>
</evidence>
<evidence type="ECO:0000256" key="6">
    <source>
        <dbReference type="ARBA" id="ARBA00023136"/>
    </source>
</evidence>
<evidence type="ECO:0000256" key="8">
    <source>
        <dbReference type="SAM" id="Phobius"/>
    </source>
</evidence>
<evidence type="ECO:0000256" key="4">
    <source>
        <dbReference type="ARBA" id="ARBA00022989"/>
    </source>
</evidence>
<feature type="transmembrane region" description="Helical" evidence="8">
    <location>
        <begin position="43"/>
        <end position="64"/>
    </location>
</feature>
<evidence type="ECO:0000313" key="10">
    <source>
        <dbReference type="EMBL" id="OAT69613.1"/>
    </source>
</evidence>
<dbReference type="Pfam" id="PF07885">
    <property type="entry name" value="Ion_trans_2"/>
    <property type="match status" value="1"/>
</dbReference>
<dbReference type="InterPro" id="IPR028325">
    <property type="entry name" value="VG_K_chnl"/>
</dbReference>
<feature type="domain" description="Potassium channel" evidence="9">
    <location>
        <begin position="126"/>
        <end position="200"/>
    </location>
</feature>
<evidence type="ECO:0000259" key="9">
    <source>
        <dbReference type="Pfam" id="PF07885"/>
    </source>
</evidence>
<dbReference type="AlphaFoldDB" id="A0A179VF20"/>
<dbReference type="InterPro" id="IPR013099">
    <property type="entry name" value="K_chnl_dom"/>
</dbReference>
<dbReference type="GO" id="GO:0008076">
    <property type="term" value="C:voltage-gated potassium channel complex"/>
    <property type="evidence" value="ECO:0007669"/>
    <property type="project" value="InterPro"/>
</dbReference>
<organism evidence="10 11">
    <name type="scientific">Mycobacteroides immunogenum</name>
    <dbReference type="NCBI Taxonomy" id="83262"/>
    <lineage>
        <taxon>Bacteria</taxon>
        <taxon>Bacillati</taxon>
        <taxon>Actinomycetota</taxon>
        <taxon>Actinomycetes</taxon>
        <taxon>Mycobacteriales</taxon>
        <taxon>Mycobacteriaceae</taxon>
        <taxon>Mycobacteroides</taxon>
    </lineage>
</organism>
<keyword evidence="7" id="KW-0407">Ion channel</keyword>
<keyword evidence="5" id="KW-0406">Ion transport</keyword>
<dbReference type="PANTHER" id="PTHR11537">
    <property type="entry name" value="VOLTAGE-GATED POTASSIUM CHANNEL"/>
    <property type="match status" value="1"/>
</dbReference>
<reference evidence="10 11" key="1">
    <citation type="submission" date="2016-01" db="EMBL/GenBank/DDBJ databases">
        <title>Mycobacterium immunogenum strain CD11_6 genome sequencing and assembly.</title>
        <authorList>
            <person name="Kaur G."/>
            <person name="Nair G.R."/>
            <person name="Mayilraj S."/>
        </authorList>
    </citation>
    <scope>NUCLEOTIDE SEQUENCE [LARGE SCALE GENOMIC DNA]</scope>
    <source>
        <strain evidence="10 11">CD11-6</strain>
    </source>
</reference>